<feature type="domain" description="Transcription regulator TrmB N-terminal" evidence="1">
    <location>
        <begin position="8"/>
        <end position="74"/>
    </location>
</feature>
<organism evidence="2 3">
    <name type="scientific">Candidatus Kerfeldbacteria bacterium RIFCSPHIGHO2_12_FULL_48_17</name>
    <dbReference type="NCBI Taxonomy" id="1798542"/>
    <lineage>
        <taxon>Bacteria</taxon>
        <taxon>Candidatus Kerfeldiibacteriota</taxon>
    </lineage>
</organism>
<accession>A0A1G2B3J7</accession>
<dbReference type="InterPro" id="IPR036388">
    <property type="entry name" value="WH-like_DNA-bd_sf"/>
</dbReference>
<dbReference type="SUPFAM" id="SSF46785">
    <property type="entry name" value="Winged helix' DNA-binding domain"/>
    <property type="match status" value="1"/>
</dbReference>
<gene>
    <name evidence="2" type="ORF">A3F54_05150</name>
</gene>
<proteinExistence type="predicted"/>
<comment type="caution">
    <text evidence="2">The sequence shown here is derived from an EMBL/GenBank/DDBJ whole genome shotgun (WGS) entry which is preliminary data.</text>
</comment>
<dbReference type="AlphaFoldDB" id="A0A1G2B3J7"/>
<name>A0A1G2B3J7_9BACT</name>
<protein>
    <recommendedName>
        <fullName evidence="1">Transcription regulator TrmB N-terminal domain-containing protein</fullName>
    </recommendedName>
</protein>
<dbReference type="Pfam" id="PF01978">
    <property type="entry name" value="TrmB"/>
    <property type="match status" value="1"/>
</dbReference>
<evidence type="ECO:0000313" key="3">
    <source>
        <dbReference type="Proteomes" id="UP000176952"/>
    </source>
</evidence>
<dbReference type="PANTHER" id="PTHR34293">
    <property type="entry name" value="HTH-TYPE TRANSCRIPTIONAL REGULATOR TRMBL2"/>
    <property type="match status" value="1"/>
</dbReference>
<dbReference type="Gene3D" id="1.10.10.10">
    <property type="entry name" value="Winged helix-like DNA-binding domain superfamily/Winged helix DNA-binding domain"/>
    <property type="match status" value="1"/>
</dbReference>
<evidence type="ECO:0000259" key="1">
    <source>
        <dbReference type="Pfam" id="PF01978"/>
    </source>
</evidence>
<dbReference type="InterPro" id="IPR036390">
    <property type="entry name" value="WH_DNA-bd_sf"/>
</dbReference>
<sequence length="274" mass="30773">MLSKALVQLGLSEKEALVYLAALELGQTSVQKISEKAGINRATTYFVMESLMNLGLASTVEKGKKTLFAAEPPEHLVNLLKKQEAEIVQKAKNFEGVLPELKSLFNLEMSKPKVRFYEGKESLRVLREDLLETAANETIEDIYYEGDIDDVMVTPRERKEYLANRLKKNISVVSIGTKNGLDDYETLKTEHTKNLHHLVPVAKHPISSDISIYGKKISMISPKKHFASVIIEDADIAGTLRTIFYLAIEGIKALSKEDKEKKGQGGIWRNVKRK</sequence>
<dbReference type="PANTHER" id="PTHR34293:SF1">
    <property type="entry name" value="HTH-TYPE TRANSCRIPTIONAL REGULATOR TRMBL2"/>
    <property type="match status" value="1"/>
</dbReference>
<dbReference type="STRING" id="1798542.A3F54_05150"/>
<dbReference type="EMBL" id="MHKD01000019">
    <property type="protein sequence ID" value="OGY83738.1"/>
    <property type="molecule type" value="Genomic_DNA"/>
</dbReference>
<reference evidence="2 3" key="1">
    <citation type="journal article" date="2016" name="Nat. Commun.">
        <title>Thousands of microbial genomes shed light on interconnected biogeochemical processes in an aquifer system.</title>
        <authorList>
            <person name="Anantharaman K."/>
            <person name="Brown C.T."/>
            <person name="Hug L.A."/>
            <person name="Sharon I."/>
            <person name="Castelle C.J."/>
            <person name="Probst A.J."/>
            <person name="Thomas B.C."/>
            <person name="Singh A."/>
            <person name="Wilkins M.J."/>
            <person name="Karaoz U."/>
            <person name="Brodie E.L."/>
            <person name="Williams K.H."/>
            <person name="Hubbard S.S."/>
            <person name="Banfield J.F."/>
        </authorList>
    </citation>
    <scope>NUCLEOTIDE SEQUENCE [LARGE SCALE GENOMIC DNA]</scope>
</reference>
<dbReference type="InterPro" id="IPR002831">
    <property type="entry name" value="Tscrpt_reg_TrmB_N"/>
</dbReference>
<evidence type="ECO:0000313" key="2">
    <source>
        <dbReference type="EMBL" id="OGY83738.1"/>
    </source>
</evidence>
<dbReference type="Proteomes" id="UP000176952">
    <property type="component" value="Unassembled WGS sequence"/>
</dbReference>
<dbReference type="InterPro" id="IPR051797">
    <property type="entry name" value="TrmB-like"/>
</dbReference>